<evidence type="ECO:0000256" key="8">
    <source>
        <dbReference type="ARBA" id="ARBA00022803"/>
    </source>
</evidence>
<evidence type="ECO:0000256" key="4">
    <source>
        <dbReference type="ARBA" id="ARBA00008786"/>
    </source>
</evidence>
<dbReference type="eggNOG" id="KOG0376">
    <property type="taxonomic scope" value="Eukaryota"/>
</dbReference>
<comment type="catalytic activity">
    <reaction evidence="13">
        <text>O-phospho-L-threonyl-[protein] + H2O = L-threonyl-[protein] + phosphate</text>
        <dbReference type="Rhea" id="RHEA:47004"/>
        <dbReference type="Rhea" id="RHEA-COMP:11060"/>
        <dbReference type="Rhea" id="RHEA-COMP:11605"/>
        <dbReference type="ChEBI" id="CHEBI:15377"/>
        <dbReference type="ChEBI" id="CHEBI:30013"/>
        <dbReference type="ChEBI" id="CHEBI:43474"/>
        <dbReference type="ChEBI" id="CHEBI:61977"/>
        <dbReference type="EC" id="3.1.3.16"/>
    </reaction>
    <physiologicalReaction direction="left-to-right" evidence="13">
        <dbReference type="Rhea" id="RHEA:47005"/>
    </physiologicalReaction>
</comment>
<dbReference type="FunFam" id="1.25.40.10:FF:001153">
    <property type="entry name" value="Serine/threonine-protein phosphatase"/>
    <property type="match status" value="1"/>
</dbReference>
<dbReference type="PROSITE" id="PS00125">
    <property type="entry name" value="SER_THR_PHOSPHATASE"/>
    <property type="match status" value="1"/>
</dbReference>
<sequence length="471" mass="53598">MVSSAELKEEGNTAFRQKKYFEAHDLYTKALESCPEEEKQLKISICLNLCICEGLLERATDAINHATEAINLDPSNAKAYYRRANAKLLELDFIGAYNDMVQLCKIMPSEKKFRQDAEKLRSEFKRNQLLQAMAVQEGDSIQQIEQAPPPEPVEIPEFNKEFLKSTLDNLRKDVRLHREVFKALVHAIEELNNKMSNIVELKHAGKFHVVGDTHGQFQDVVNLFEKFGWPTKETPYLFNGDYVDRGSQGVEILTLLMALKISDPESIYLNRGNHETINMNHLYGFEGECTDKYNRDTYNECTKMFNSLPLGHLINGNTLIVHGGIVTDDNVTLEDVQKLNRFCQPPENGPINDILWSDPMDNNGLAPSPRGLTRTFGPDITAKFCKRWGLELVIRSHQVMQEGYREMHDGKCVTVFSAPNYIGQMGNEGAVLALNYGEDGKILGKDYKKFNALPFPDKYRPMKYASFGSFF</sequence>
<dbReference type="SUPFAM" id="SSF56300">
    <property type="entry name" value="Metallo-dependent phosphatases"/>
    <property type="match status" value="1"/>
</dbReference>
<dbReference type="GO" id="GO:0005829">
    <property type="term" value="C:cytosol"/>
    <property type="evidence" value="ECO:0000318"/>
    <property type="project" value="GO_Central"/>
</dbReference>
<accession>A2ETG5</accession>
<dbReference type="PANTHER" id="PTHR45668">
    <property type="entry name" value="SERINE/THREONINE-PROTEIN PHOSPHATASE 5-RELATED"/>
    <property type="match status" value="1"/>
</dbReference>
<dbReference type="Gene3D" id="3.60.21.10">
    <property type="match status" value="1"/>
</dbReference>
<proteinExistence type="inferred from homology"/>
<evidence type="ECO:0000313" key="18">
    <source>
        <dbReference type="Proteomes" id="UP000001542"/>
    </source>
</evidence>
<dbReference type="Gene3D" id="1.25.40.10">
    <property type="entry name" value="Tetratricopeptide repeat domain"/>
    <property type="match status" value="1"/>
</dbReference>
<evidence type="ECO:0000256" key="7">
    <source>
        <dbReference type="ARBA" id="ARBA00022801"/>
    </source>
</evidence>
<evidence type="ECO:0000259" key="16">
    <source>
        <dbReference type="PROSITE" id="PS00125"/>
    </source>
</evidence>
<dbReference type="VEuPathDB" id="TrichDB:TVAGG3_0763990"/>
<dbReference type="InterPro" id="IPR006186">
    <property type="entry name" value="Ser/Thr-sp_prot-phosphatase"/>
</dbReference>
<keyword evidence="18" id="KW-1185">Reference proteome</keyword>
<dbReference type="SUPFAM" id="SSF48452">
    <property type="entry name" value="TPR-like"/>
    <property type="match status" value="1"/>
</dbReference>
<dbReference type="OrthoDB" id="445564at2759"/>
<feature type="domain" description="Serine/threonine specific protein phosphatases" evidence="16">
    <location>
        <begin position="270"/>
        <end position="275"/>
    </location>
</feature>
<evidence type="ECO:0000256" key="15">
    <source>
        <dbReference type="RuleBase" id="RU004273"/>
    </source>
</evidence>
<keyword evidence="10" id="KW-0464">Manganese</keyword>
<evidence type="ECO:0000256" key="11">
    <source>
        <dbReference type="ARBA" id="ARBA00023242"/>
    </source>
</evidence>
<dbReference type="GO" id="GO:0005634">
    <property type="term" value="C:nucleus"/>
    <property type="evidence" value="ECO:0000318"/>
    <property type="project" value="GO_Central"/>
</dbReference>
<dbReference type="KEGG" id="tva:4761934"/>
<comment type="similarity">
    <text evidence="4">Belongs to the PPP phosphatase family. PP-5 (PP-T) subfamily.</text>
</comment>
<comment type="cofactor">
    <cofactor evidence="1">
        <name>Mn(2+)</name>
        <dbReference type="ChEBI" id="CHEBI:29035"/>
    </cofactor>
</comment>
<evidence type="ECO:0000256" key="14">
    <source>
        <dbReference type="PIRSR" id="PIRSR033096-1"/>
    </source>
</evidence>
<keyword evidence="5" id="KW-0479">Metal-binding</keyword>
<dbReference type="RefSeq" id="XP_001316308.1">
    <property type="nucleotide sequence ID" value="XM_001316273.1"/>
</dbReference>
<evidence type="ECO:0000256" key="10">
    <source>
        <dbReference type="ARBA" id="ARBA00023211"/>
    </source>
</evidence>
<dbReference type="GO" id="GO:0004722">
    <property type="term" value="F:protein serine/threonine phosphatase activity"/>
    <property type="evidence" value="ECO:0000318"/>
    <property type="project" value="GO_Central"/>
</dbReference>
<gene>
    <name evidence="17" type="ORF">TVAG_203890</name>
</gene>
<dbReference type="SMR" id="A2ETG5"/>
<evidence type="ECO:0000256" key="6">
    <source>
        <dbReference type="ARBA" id="ARBA00022737"/>
    </source>
</evidence>
<dbReference type="InterPro" id="IPR004843">
    <property type="entry name" value="Calcineurin-like_PHP"/>
</dbReference>
<dbReference type="Proteomes" id="UP000001542">
    <property type="component" value="Unassembled WGS sequence"/>
</dbReference>
<dbReference type="InterPro" id="IPR029052">
    <property type="entry name" value="Metallo-depent_PP-like"/>
</dbReference>
<keyword evidence="7 15" id="KW-0378">Hydrolase</keyword>
<dbReference type="GO" id="GO:0046872">
    <property type="term" value="F:metal ion binding"/>
    <property type="evidence" value="ECO:0007669"/>
    <property type="project" value="UniProtKB-KW"/>
</dbReference>
<dbReference type="InterPro" id="IPR011990">
    <property type="entry name" value="TPR-like_helical_dom_sf"/>
</dbReference>
<evidence type="ECO:0000256" key="3">
    <source>
        <dbReference type="ARBA" id="ARBA00004123"/>
    </source>
</evidence>
<dbReference type="EC" id="3.1.3.16" evidence="15"/>
<evidence type="ECO:0000256" key="12">
    <source>
        <dbReference type="ARBA" id="ARBA00047986"/>
    </source>
</evidence>
<evidence type="ECO:0000256" key="9">
    <source>
        <dbReference type="ARBA" id="ARBA00022912"/>
    </source>
</evidence>
<organism evidence="17 18">
    <name type="scientific">Trichomonas vaginalis (strain ATCC PRA-98 / G3)</name>
    <dbReference type="NCBI Taxonomy" id="412133"/>
    <lineage>
        <taxon>Eukaryota</taxon>
        <taxon>Metamonada</taxon>
        <taxon>Parabasalia</taxon>
        <taxon>Trichomonadida</taxon>
        <taxon>Trichomonadidae</taxon>
        <taxon>Trichomonas</taxon>
    </lineage>
</organism>
<comment type="catalytic activity">
    <reaction evidence="12">
        <text>O-phospho-L-seryl-[protein] + H2O = L-seryl-[protein] + phosphate</text>
        <dbReference type="Rhea" id="RHEA:20629"/>
        <dbReference type="Rhea" id="RHEA-COMP:9863"/>
        <dbReference type="Rhea" id="RHEA-COMP:11604"/>
        <dbReference type="ChEBI" id="CHEBI:15377"/>
        <dbReference type="ChEBI" id="CHEBI:29999"/>
        <dbReference type="ChEBI" id="CHEBI:43474"/>
        <dbReference type="ChEBI" id="CHEBI:83421"/>
        <dbReference type="EC" id="3.1.3.16"/>
    </reaction>
    <physiologicalReaction direction="left-to-right" evidence="12">
        <dbReference type="Rhea" id="RHEA:20630"/>
    </physiologicalReaction>
</comment>
<dbReference type="PANTHER" id="PTHR45668:SF5">
    <property type="entry name" value="SERINE_THREONINE-PROTEIN PHOSPHATASE 5"/>
    <property type="match status" value="1"/>
</dbReference>
<protein>
    <recommendedName>
        <fullName evidence="15">Serine/threonine-protein phosphatase</fullName>
        <ecNumber evidence="15">3.1.3.16</ecNumber>
    </recommendedName>
</protein>
<evidence type="ECO:0000256" key="5">
    <source>
        <dbReference type="ARBA" id="ARBA00022723"/>
    </source>
</evidence>
<reference evidence="17" key="2">
    <citation type="journal article" date="2007" name="Science">
        <title>Draft genome sequence of the sexually transmitted pathogen Trichomonas vaginalis.</title>
        <authorList>
            <person name="Carlton J.M."/>
            <person name="Hirt R.P."/>
            <person name="Silva J.C."/>
            <person name="Delcher A.L."/>
            <person name="Schatz M."/>
            <person name="Zhao Q."/>
            <person name="Wortman J.R."/>
            <person name="Bidwell S.L."/>
            <person name="Alsmark U.C.M."/>
            <person name="Besteiro S."/>
            <person name="Sicheritz-Ponten T."/>
            <person name="Noel C.J."/>
            <person name="Dacks J.B."/>
            <person name="Foster P.G."/>
            <person name="Simillion C."/>
            <person name="Van de Peer Y."/>
            <person name="Miranda-Saavedra D."/>
            <person name="Barton G.J."/>
            <person name="Westrop G.D."/>
            <person name="Mueller S."/>
            <person name="Dessi D."/>
            <person name="Fiori P.L."/>
            <person name="Ren Q."/>
            <person name="Paulsen I."/>
            <person name="Zhang H."/>
            <person name="Bastida-Corcuera F.D."/>
            <person name="Simoes-Barbosa A."/>
            <person name="Brown M.T."/>
            <person name="Hayes R.D."/>
            <person name="Mukherjee M."/>
            <person name="Okumura C.Y."/>
            <person name="Schneider R."/>
            <person name="Smith A.J."/>
            <person name="Vanacova S."/>
            <person name="Villalvazo M."/>
            <person name="Haas B.J."/>
            <person name="Pertea M."/>
            <person name="Feldblyum T.V."/>
            <person name="Utterback T.R."/>
            <person name="Shu C.L."/>
            <person name="Osoegawa K."/>
            <person name="de Jong P.J."/>
            <person name="Hrdy I."/>
            <person name="Horvathova L."/>
            <person name="Zubacova Z."/>
            <person name="Dolezal P."/>
            <person name="Malik S.B."/>
            <person name="Logsdon J.M. Jr."/>
            <person name="Henze K."/>
            <person name="Gupta A."/>
            <person name="Wang C.C."/>
            <person name="Dunne R.L."/>
            <person name="Upcroft J.A."/>
            <person name="Upcroft P."/>
            <person name="White O."/>
            <person name="Salzberg S.L."/>
            <person name="Tang P."/>
            <person name="Chiu C.-H."/>
            <person name="Lee Y.-S."/>
            <person name="Embley T.M."/>
            <person name="Coombs G.H."/>
            <person name="Mottram J.C."/>
            <person name="Tachezy J."/>
            <person name="Fraser-Liggett C.M."/>
            <person name="Johnson P.J."/>
        </authorList>
    </citation>
    <scope>NUCLEOTIDE SEQUENCE [LARGE SCALE GENOMIC DNA]</scope>
    <source>
        <strain evidence="17">G3</strain>
    </source>
</reference>
<dbReference type="FunCoup" id="A2ETG5">
    <property type="interactions" value="1115"/>
</dbReference>
<dbReference type="VEuPathDB" id="TrichDB:TVAG_203890"/>
<comment type="subcellular location">
    <subcellularLocation>
        <location evidence="3">Nucleus</location>
    </subcellularLocation>
</comment>
<evidence type="ECO:0000256" key="1">
    <source>
        <dbReference type="ARBA" id="ARBA00001936"/>
    </source>
</evidence>
<keyword evidence="6" id="KW-0677">Repeat</keyword>
<dbReference type="InParanoid" id="A2ETG5"/>
<dbReference type="PRINTS" id="PR00114">
    <property type="entry name" value="STPHPHTASE"/>
</dbReference>
<feature type="active site" description="Proton donor/acceptor" evidence="14">
    <location>
        <position position="274"/>
    </location>
</feature>
<dbReference type="SMART" id="SM00156">
    <property type="entry name" value="PP2Ac"/>
    <property type="match status" value="1"/>
</dbReference>
<name>A2ETG5_TRIV3</name>
<dbReference type="STRING" id="5722.A2ETG5"/>
<evidence type="ECO:0000313" key="17">
    <source>
        <dbReference type="EMBL" id="EAY04085.1"/>
    </source>
</evidence>
<keyword evidence="11" id="KW-0539">Nucleus</keyword>
<dbReference type="FunFam" id="3.60.21.10:FF:000036">
    <property type="entry name" value="Serine/threonine protein phosphatase 5"/>
    <property type="match status" value="1"/>
</dbReference>
<dbReference type="InterPro" id="IPR051134">
    <property type="entry name" value="PPP_phosphatase"/>
</dbReference>
<dbReference type="PIRSF" id="PIRSF033096">
    <property type="entry name" value="PPPtase_5"/>
    <property type="match status" value="1"/>
</dbReference>
<dbReference type="EMBL" id="DS113486">
    <property type="protein sequence ID" value="EAY04085.1"/>
    <property type="molecule type" value="Genomic_DNA"/>
</dbReference>
<dbReference type="Pfam" id="PF00149">
    <property type="entry name" value="Metallophos"/>
    <property type="match status" value="1"/>
</dbReference>
<comment type="cofactor">
    <cofactor evidence="2">
        <name>Mg(2+)</name>
        <dbReference type="ChEBI" id="CHEBI:18420"/>
    </cofactor>
</comment>
<evidence type="ECO:0000256" key="2">
    <source>
        <dbReference type="ARBA" id="ARBA00001946"/>
    </source>
</evidence>
<evidence type="ECO:0000256" key="13">
    <source>
        <dbReference type="ARBA" id="ARBA00048832"/>
    </source>
</evidence>
<dbReference type="AlphaFoldDB" id="A2ETG5"/>
<keyword evidence="8" id="KW-0802">TPR repeat</keyword>
<reference evidence="17" key="1">
    <citation type="submission" date="2006-10" db="EMBL/GenBank/DDBJ databases">
        <authorList>
            <person name="Amadeo P."/>
            <person name="Zhao Q."/>
            <person name="Wortman J."/>
            <person name="Fraser-Liggett C."/>
            <person name="Carlton J."/>
        </authorList>
    </citation>
    <scope>NUCLEOTIDE SEQUENCE</scope>
    <source>
        <strain evidence="17">G3</strain>
    </source>
</reference>
<keyword evidence="9" id="KW-0904">Protein phosphatase</keyword>